<evidence type="ECO:0000313" key="1">
    <source>
        <dbReference type="Ensembl" id="ENSAPOP00000009239.1"/>
    </source>
</evidence>
<dbReference type="Proteomes" id="UP000257200">
    <property type="component" value="Unplaced"/>
</dbReference>
<dbReference type="Ensembl" id="ENSAPOT00000001887.1">
    <property type="protein sequence ID" value="ENSAPOP00000009239.1"/>
    <property type="gene ID" value="ENSAPOG00000011505.1"/>
</dbReference>
<proteinExistence type="predicted"/>
<dbReference type="AlphaFoldDB" id="A0A3Q1EYI1"/>
<reference evidence="1" key="2">
    <citation type="submission" date="2025-09" db="UniProtKB">
        <authorList>
            <consortium name="Ensembl"/>
        </authorList>
    </citation>
    <scope>IDENTIFICATION</scope>
</reference>
<protein>
    <submittedName>
        <fullName evidence="1">Uncharacterized protein</fullName>
    </submittedName>
</protein>
<evidence type="ECO:0000313" key="2">
    <source>
        <dbReference type="Proteomes" id="UP000257200"/>
    </source>
</evidence>
<sequence length="123" mass="13965">MAFLIQNPRSRVCFRPRKACCGRPRCAALYNTSLPTMTPTTKKSMMRAIVRALNPSSFFMSLTSASWTRSSCWTPCRAVSRLQRDTIFIPSCLFYSIFCGYININHGNLINSICVNSSFVYKL</sequence>
<name>A0A3Q1EYI1_9TELE</name>
<organism evidence="1 2">
    <name type="scientific">Acanthochromis polyacanthus</name>
    <name type="common">spiny chromis</name>
    <dbReference type="NCBI Taxonomy" id="80966"/>
    <lineage>
        <taxon>Eukaryota</taxon>
        <taxon>Metazoa</taxon>
        <taxon>Chordata</taxon>
        <taxon>Craniata</taxon>
        <taxon>Vertebrata</taxon>
        <taxon>Euteleostomi</taxon>
        <taxon>Actinopterygii</taxon>
        <taxon>Neopterygii</taxon>
        <taxon>Teleostei</taxon>
        <taxon>Neoteleostei</taxon>
        <taxon>Acanthomorphata</taxon>
        <taxon>Ovalentaria</taxon>
        <taxon>Pomacentridae</taxon>
        <taxon>Acanthochromis</taxon>
    </lineage>
</organism>
<reference evidence="1" key="1">
    <citation type="submission" date="2025-08" db="UniProtKB">
        <authorList>
            <consortium name="Ensembl"/>
        </authorList>
    </citation>
    <scope>IDENTIFICATION</scope>
</reference>
<accession>A0A3Q1EYI1</accession>
<dbReference type="InParanoid" id="A0A3Q1EYI1"/>
<keyword evidence="2" id="KW-1185">Reference proteome</keyword>